<protein>
    <submittedName>
        <fullName evidence="1">DUF945 domain-containing protein</fullName>
    </submittedName>
</protein>
<sequence>MKKTVIAAGIIVILGAAWTGAAWYTGKQFEQRLPALVSMANERISSTLPEAGLHLAVRDYHRGLFSSRLDVVLQSDGSVGENKPLTPGEEVIIKEIVDHGPFPFSQLKRGILLPSMASVQSRLAETPPVKPLLNASQGKSPIMAVTRVAYNGDTASVIDLAALDYRDEDMEIRTNGGTVNLSIDHDMNKVIIDGGIASLVAAGVNPSQQREQVTLRDISINSNTHKGKQGYSIGDNTLKVGSITYTVDGKEAISTGGLSQVTHADEDKDKLNVQVAYALDTLKVQGRDFGSGRLTVKFSNLDGAAVAQFSEQYHARVEQIMRQTGAVDPDAQQEQITQALIQTLPVALKGDPYLAISPLSWKNAKGESAFNLTLNLNDPAQLPQQSNATLEQLVARFVNKLDAKLTVDMDMATELTAQVAKIQGYNEDDAQKLAKQQVQGLAAMGQMFKLTTVNDNTLSSSFLYADNQVNLNGQKMSLADFLGLFGMERAPDTTPPAAPQP</sequence>
<accession>A0ABY2SJL5</accession>
<dbReference type="RefSeq" id="WP_136990677.1">
    <property type="nucleotide sequence ID" value="NZ_SZPQ01000018.1"/>
</dbReference>
<dbReference type="Proteomes" id="UP000305202">
    <property type="component" value="Unassembled WGS sequence"/>
</dbReference>
<comment type="caution">
    <text evidence="1">The sequence shown here is derived from an EMBL/GenBank/DDBJ whole genome shotgun (WGS) entry which is preliminary data.</text>
</comment>
<proteinExistence type="predicted"/>
<evidence type="ECO:0000313" key="2">
    <source>
        <dbReference type="Proteomes" id="UP000305202"/>
    </source>
</evidence>
<organism evidence="1 2">
    <name type="scientific">Martelella alba</name>
    <dbReference type="NCBI Taxonomy" id="2590451"/>
    <lineage>
        <taxon>Bacteria</taxon>
        <taxon>Pseudomonadati</taxon>
        <taxon>Pseudomonadota</taxon>
        <taxon>Alphaproteobacteria</taxon>
        <taxon>Hyphomicrobiales</taxon>
        <taxon>Aurantimonadaceae</taxon>
        <taxon>Martelella</taxon>
    </lineage>
</organism>
<gene>
    <name evidence="1" type="ORF">FCN80_13485</name>
</gene>
<keyword evidence="2" id="KW-1185">Reference proteome</keyword>
<evidence type="ECO:0000313" key="1">
    <source>
        <dbReference type="EMBL" id="TKI05673.1"/>
    </source>
</evidence>
<name>A0ABY2SJL5_9HYPH</name>
<reference evidence="1 2" key="1">
    <citation type="submission" date="2019-04" db="EMBL/GenBank/DDBJ databases">
        <authorList>
            <person name="Li M."/>
            <person name="Gao C."/>
        </authorList>
    </citation>
    <scope>NUCLEOTIDE SEQUENCE [LARGE SCALE GENOMIC DNA]</scope>
    <source>
        <strain evidence="1 2">BGMRC 2031</strain>
    </source>
</reference>
<dbReference type="InterPro" id="IPR010352">
    <property type="entry name" value="DUF945"/>
</dbReference>
<dbReference type="EMBL" id="SZPQ01000018">
    <property type="protein sequence ID" value="TKI05673.1"/>
    <property type="molecule type" value="Genomic_DNA"/>
</dbReference>
<dbReference type="Pfam" id="PF06097">
    <property type="entry name" value="DUF945"/>
    <property type="match status" value="1"/>
</dbReference>